<dbReference type="GO" id="GO:0016616">
    <property type="term" value="F:oxidoreductase activity, acting on the CH-OH group of donors, NAD or NADP as acceptor"/>
    <property type="evidence" value="ECO:0007669"/>
    <property type="project" value="TreeGrafter"/>
</dbReference>
<accession>A0A399INC4</accession>
<comment type="similarity">
    <text evidence="2">Belongs to the NAD(P)-dependent epimerase/dehydratase family. Dihydroflavonol-4-reductase subfamily.</text>
</comment>
<dbReference type="Proteomes" id="UP000265930">
    <property type="component" value="Unassembled WGS sequence"/>
</dbReference>
<gene>
    <name evidence="4" type="ORF">D2A34_12940</name>
</gene>
<sequence length="342" mass="37606">MMEKELVLVTGGSGFIAVHIILKLLKRGYRVRTTLRTLSRQDEVKSMLEQGGAVNFENLEFIQTDLTSDINWMKAATDATYVIHVASPTPATRPDDGDEMVKMAVDGTLRVMKAAKAAGVKRVVLTSASGAVLAGHKSHPEIFTEEDWTDLSGDIDAYQRSKTMAELAAWKFAKKENMELSAVNPVAVMGPVLGQDFSHSNQIIRAMLSGNMPFLLKIGFDYVDVRDVAELHLLAMTCPEAAGERFIATTGENLTYKEEAKILQRYLGSTAKKVSTKVLPDFIIKFMAIFKKDLRMPATFLGQNTACSNAKAKKLLSWQPRSAEEAIVATAKSMIELGLIDK</sequence>
<evidence type="ECO:0000256" key="2">
    <source>
        <dbReference type="ARBA" id="ARBA00023445"/>
    </source>
</evidence>
<dbReference type="EMBL" id="QXDJ01000003">
    <property type="protein sequence ID" value="RII34077.1"/>
    <property type="molecule type" value="Genomic_DNA"/>
</dbReference>
<dbReference type="Pfam" id="PF01370">
    <property type="entry name" value="Epimerase"/>
    <property type="match status" value="1"/>
</dbReference>
<dbReference type="InterPro" id="IPR050425">
    <property type="entry name" value="NAD(P)_dehydrat-like"/>
</dbReference>
<dbReference type="FunFam" id="3.40.50.720:FF:000336">
    <property type="entry name" value="Aldehyde reductase"/>
    <property type="match status" value="1"/>
</dbReference>
<evidence type="ECO:0000256" key="1">
    <source>
        <dbReference type="ARBA" id="ARBA00023002"/>
    </source>
</evidence>
<dbReference type="CDD" id="cd05227">
    <property type="entry name" value="AR_SDR_e"/>
    <property type="match status" value="1"/>
</dbReference>
<dbReference type="InterPro" id="IPR001509">
    <property type="entry name" value="Epimerase_deHydtase"/>
</dbReference>
<proteinExistence type="inferred from homology"/>
<dbReference type="InterPro" id="IPR036291">
    <property type="entry name" value="NAD(P)-bd_dom_sf"/>
</dbReference>
<evidence type="ECO:0000259" key="3">
    <source>
        <dbReference type="Pfam" id="PF01370"/>
    </source>
</evidence>
<dbReference type="Gene3D" id="3.40.50.720">
    <property type="entry name" value="NAD(P)-binding Rossmann-like Domain"/>
    <property type="match status" value="1"/>
</dbReference>
<comment type="caution">
    <text evidence="4">The sequence shown here is derived from an EMBL/GenBank/DDBJ whole genome shotgun (WGS) entry which is preliminary data.</text>
</comment>
<keyword evidence="1" id="KW-0560">Oxidoreductase</keyword>
<organism evidence="4 5">
    <name type="scientific">Clostridium chromiireducens</name>
    <dbReference type="NCBI Taxonomy" id="225345"/>
    <lineage>
        <taxon>Bacteria</taxon>
        <taxon>Bacillati</taxon>
        <taxon>Bacillota</taxon>
        <taxon>Clostridia</taxon>
        <taxon>Eubacteriales</taxon>
        <taxon>Clostridiaceae</taxon>
        <taxon>Clostridium</taxon>
    </lineage>
</organism>
<reference evidence="4 5" key="1">
    <citation type="submission" date="2018-08" db="EMBL/GenBank/DDBJ databases">
        <title>Genome of Clostridium chromiireducens C1, DSM12136.</title>
        <authorList>
            <person name="Xing M."/>
            <person name="Wei Y."/>
            <person name="Ang E.L."/>
            <person name="Zhao H."/>
            <person name="Zhang Y."/>
        </authorList>
    </citation>
    <scope>NUCLEOTIDE SEQUENCE [LARGE SCALE GENOMIC DNA]</scope>
    <source>
        <strain evidence="4 5">C1</strain>
    </source>
</reference>
<dbReference type="PANTHER" id="PTHR10366">
    <property type="entry name" value="NAD DEPENDENT EPIMERASE/DEHYDRATASE"/>
    <property type="match status" value="1"/>
</dbReference>
<evidence type="ECO:0000313" key="4">
    <source>
        <dbReference type="EMBL" id="RII34077.1"/>
    </source>
</evidence>
<name>A0A399INC4_9CLOT</name>
<protein>
    <submittedName>
        <fullName evidence="4">Aldehyde reductase</fullName>
    </submittedName>
</protein>
<dbReference type="SUPFAM" id="SSF51735">
    <property type="entry name" value="NAD(P)-binding Rossmann-fold domains"/>
    <property type="match status" value="1"/>
</dbReference>
<dbReference type="AlphaFoldDB" id="A0A399INC4"/>
<evidence type="ECO:0000313" key="5">
    <source>
        <dbReference type="Proteomes" id="UP000265930"/>
    </source>
</evidence>
<dbReference type="PANTHER" id="PTHR10366:SF564">
    <property type="entry name" value="STEROL-4-ALPHA-CARBOXYLATE 3-DEHYDROGENASE, DECARBOXYLATING"/>
    <property type="match status" value="1"/>
</dbReference>
<feature type="domain" description="NAD-dependent epimerase/dehydratase" evidence="3">
    <location>
        <begin position="7"/>
        <end position="242"/>
    </location>
</feature>